<dbReference type="RefSeq" id="WP_225234830.1">
    <property type="nucleotide sequence ID" value="NZ_JBAPLV010000004.1"/>
</dbReference>
<dbReference type="Proteomes" id="UP001373496">
    <property type="component" value="Unassembled WGS sequence"/>
</dbReference>
<organism evidence="1 2">
    <name type="scientific">Klenkia terrae</name>
    <dbReference type="NCBI Taxonomy" id="1052259"/>
    <lineage>
        <taxon>Bacteria</taxon>
        <taxon>Bacillati</taxon>
        <taxon>Actinomycetota</taxon>
        <taxon>Actinomycetes</taxon>
        <taxon>Geodermatophilales</taxon>
        <taxon>Geodermatophilaceae</taxon>
        <taxon>Klenkia</taxon>
    </lineage>
</organism>
<evidence type="ECO:0000313" key="2">
    <source>
        <dbReference type="Proteomes" id="UP001373496"/>
    </source>
</evidence>
<protein>
    <submittedName>
        <fullName evidence="1">Uncharacterized protein</fullName>
    </submittedName>
</protein>
<gene>
    <name evidence="1" type="ORF">UXQ13_06355</name>
</gene>
<evidence type="ECO:0000313" key="1">
    <source>
        <dbReference type="EMBL" id="MEI4278083.1"/>
    </source>
</evidence>
<keyword evidence="2" id="KW-1185">Reference proteome</keyword>
<dbReference type="EMBL" id="JBAPLV010000004">
    <property type="protein sequence ID" value="MEI4278083.1"/>
    <property type="molecule type" value="Genomic_DNA"/>
</dbReference>
<name>A0ABU8E3Z3_9ACTN</name>
<reference evidence="1 2" key="1">
    <citation type="submission" date="2024-03" db="EMBL/GenBank/DDBJ databases">
        <title>Draft genome sequence of Klenkia terrae.</title>
        <authorList>
            <person name="Duangmal K."/>
            <person name="Chantavorakit T."/>
        </authorList>
    </citation>
    <scope>NUCLEOTIDE SEQUENCE [LARGE SCALE GENOMIC DNA]</scope>
    <source>
        <strain evidence="1 2">JCM 17786</strain>
    </source>
</reference>
<proteinExistence type="predicted"/>
<accession>A0ABU8E3Z3</accession>
<comment type="caution">
    <text evidence="1">The sequence shown here is derived from an EMBL/GenBank/DDBJ whole genome shotgun (WGS) entry which is preliminary data.</text>
</comment>
<sequence>MTDDPTAPAALLRAPRADRLAAARAAAGQADRRFGITTPGRPLETLPALAALLPGGALSTGAAYSVLGSVALATALLAGPSAAGEWCGVVGVPGFGAEAAAAMGVDLDRTVLVPDPGPELVAVVSSLVGALAVVLVGPPGPVGDAEAGRLAVRLRQRGTALVVCGRWPRSEAELSLTDGDWHGLGAGHGHLSGRLATVTVHARRTARPRQARLWLPDREGRVLAVREAARDLPVRPAATLTRSAAG</sequence>